<protein>
    <submittedName>
        <fullName evidence="3">Proton-conducting membrane transporter</fullName>
    </submittedName>
</protein>
<sequence>MTTKPKLRVGSHLLPGLAAVALFVVIAVAVLRASFGDPQGFPSDGSITASIGYAMFNLDMGAVPGEGFLVAFIVIAIALDAALDGSILLAKREEEGSAVALLADGGRQVHERLTDGTESDSDADDDGGDH</sequence>
<dbReference type="AlphaFoldDB" id="A0ABD6D0N6"/>
<feature type="region of interest" description="Disordered" evidence="1">
    <location>
        <begin position="111"/>
        <end position="130"/>
    </location>
</feature>
<feature type="transmembrane region" description="Helical" evidence="2">
    <location>
        <begin position="12"/>
        <end position="35"/>
    </location>
</feature>
<organism evidence="3 4">
    <name type="scientific">Haloplanus ruber</name>
    <dbReference type="NCBI Taxonomy" id="869892"/>
    <lineage>
        <taxon>Archaea</taxon>
        <taxon>Methanobacteriati</taxon>
        <taxon>Methanobacteriota</taxon>
        <taxon>Stenosarchaea group</taxon>
        <taxon>Halobacteria</taxon>
        <taxon>Halobacteriales</taxon>
        <taxon>Haloferacaceae</taxon>
        <taxon>Haloplanus</taxon>
    </lineage>
</organism>
<feature type="compositionally biased region" description="Acidic residues" evidence="1">
    <location>
        <begin position="117"/>
        <end position="130"/>
    </location>
</feature>
<dbReference type="RefSeq" id="WP_256404470.1">
    <property type="nucleotide sequence ID" value="NZ_CP187151.1"/>
</dbReference>
<evidence type="ECO:0000313" key="3">
    <source>
        <dbReference type="EMBL" id="MFD1634218.1"/>
    </source>
</evidence>
<proteinExistence type="predicted"/>
<feature type="transmembrane region" description="Helical" evidence="2">
    <location>
        <begin position="68"/>
        <end position="90"/>
    </location>
</feature>
<keyword evidence="2" id="KW-0472">Membrane</keyword>
<accession>A0ABD6D0N6</accession>
<evidence type="ECO:0000256" key="1">
    <source>
        <dbReference type="SAM" id="MobiDB-lite"/>
    </source>
</evidence>
<dbReference type="Proteomes" id="UP001597075">
    <property type="component" value="Unassembled WGS sequence"/>
</dbReference>
<gene>
    <name evidence="3" type="ORF">ACFSBJ_10815</name>
</gene>
<evidence type="ECO:0000256" key="2">
    <source>
        <dbReference type="SAM" id="Phobius"/>
    </source>
</evidence>
<dbReference type="EMBL" id="JBHUDL010000010">
    <property type="protein sequence ID" value="MFD1634218.1"/>
    <property type="molecule type" value="Genomic_DNA"/>
</dbReference>
<keyword evidence="2" id="KW-1133">Transmembrane helix</keyword>
<evidence type="ECO:0000313" key="4">
    <source>
        <dbReference type="Proteomes" id="UP001597075"/>
    </source>
</evidence>
<reference evidence="3 4" key="1">
    <citation type="journal article" date="2019" name="Int. J. Syst. Evol. Microbiol.">
        <title>The Global Catalogue of Microorganisms (GCM) 10K type strain sequencing project: providing services to taxonomists for standard genome sequencing and annotation.</title>
        <authorList>
            <consortium name="The Broad Institute Genomics Platform"/>
            <consortium name="The Broad Institute Genome Sequencing Center for Infectious Disease"/>
            <person name="Wu L."/>
            <person name="Ma J."/>
        </authorList>
    </citation>
    <scope>NUCLEOTIDE SEQUENCE [LARGE SCALE GENOMIC DNA]</scope>
    <source>
        <strain evidence="3 4">CGMCC 1.10594</strain>
    </source>
</reference>
<keyword evidence="2" id="KW-0812">Transmembrane</keyword>
<name>A0ABD6D0N6_9EURY</name>
<keyword evidence="4" id="KW-1185">Reference proteome</keyword>
<comment type="caution">
    <text evidence="3">The sequence shown here is derived from an EMBL/GenBank/DDBJ whole genome shotgun (WGS) entry which is preliminary data.</text>
</comment>